<dbReference type="InterPro" id="IPR033379">
    <property type="entry name" value="Acid_Pase_AS"/>
</dbReference>
<evidence type="ECO:0000313" key="4">
    <source>
        <dbReference type="EMBL" id="QGU88143.1"/>
    </source>
</evidence>
<dbReference type="CDD" id="cd07061">
    <property type="entry name" value="HP_HAP_like"/>
    <property type="match status" value="1"/>
</dbReference>
<keyword evidence="3" id="KW-0732">Signal</keyword>
<dbReference type="InterPro" id="IPR000560">
    <property type="entry name" value="His_Pase_clade-2"/>
</dbReference>
<protein>
    <submittedName>
        <fullName evidence="4">Bifunctional glucose-1-phosphatase/inositol phosphatase</fullName>
        <ecNumber evidence="4">3.1.3.10</ecNumber>
        <ecNumber evidence="4">3.1.3.8</ecNumber>
    </submittedName>
</protein>
<dbReference type="AlphaFoldDB" id="A0A6I6EUZ9"/>
<name>A0A6I6EUZ9_9GAMM</name>
<evidence type="ECO:0000256" key="1">
    <source>
        <dbReference type="ARBA" id="ARBA00005375"/>
    </source>
</evidence>
<dbReference type="PROSITE" id="PS00778">
    <property type="entry name" value="HIS_ACID_PHOSPHAT_2"/>
    <property type="match status" value="1"/>
</dbReference>
<organism evidence="4 5">
    <name type="scientific">Erwinia sorbitola</name>
    <dbReference type="NCBI Taxonomy" id="2681984"/>
    <lineage>
        <taxon>Bacteria</taxon>
        <taxon>Pseudomonadati</taxon>
        <taxon>Pseudomonadota</taxon>
        <taxon>Gammaproteobacteria</taxon>
        <taxon>Enterobacterales</taxon>
        <taxon>Erwiniaceae</taxon>
        <taxon>Erwinia</taxon>
    </lineage>
</organism>
<dbReference type="KEGG" id="erwi:GN242_13315"/>
<proteinExistence type="inferred from homology"/>
<dbReference type="EC" id="3.1.3.10" evidence="4"/>
<dbReference type="GO" id="GO:0016158">
    <property type="term" value="F:inositol hexakisphosphate 3-phosphatase activity"/>
    <property type="evidence" value="ECO:0007669"/>
    <property type="project" value="UniProtKB-EC"/>
</dbReference>
<evidence type="ECO:0000256" key="2">
    <source>
        <dbReference type="SAM" id="MobiDB-lite"/>
    </source>
</evidence>
<feature type="chain" id="PRO_5026088230" evidence="3">
    <location>
        <begin position="24"/>
        <end position="547"/>
    </location>
</feature>
<dbReference type="Gene3D" id="3.40.50.1240">
    <property type="entry name" value="Phosphoglycerate mutase-like"/>
    <property type="match status" value="2"/>
</dbReference>
<gene>
    <name evidence="4" type="ORF">GN242_13315</name>
</gene>
<feature type="region of interest" description="Disordered" evidence="2">
    <location>
        <begin position="473"/>
        <end position="547"/>
    </location>
</feature>
<dbReference type="NCBIfam" id="NF007553">
    <property type="entry name" value="PRK10173.1"/>
    <property type="match status" value="1"/>
</dbReference>
<accession>A0A6I6EUZ9</accession>
<dbReference type="EMBL" id="CP046509">
    <property type="protein sequence ID" value="QGU88143.1"/>
    <property type="molecule type" value="Genomic_DNA"/>
</dbReference>
<dbReference type="PROSITE" id="PS00616">
    <property type="entry name" value="HIS_ACID_PHOSPHAT_1"/>
    <property type="match status" value="1"/>
</dbReference>
<evidence type="ECO:0000313" key="5">
    <source>
        <dbReference type="Proteomes" id="UP000424752"/>
    </source>
</evidence>
<dbReference type="Pfam" id="PF00328">
    <property type="entry name" value="His_Phos_2"/>
    <property type="match status" value="1"/>
</dbReference>
<keyword evidence="4" id="KW-0378">Hydrolase</keyword>
<sequence>MIKKFSLCALAVCSALSGIPAWAADSDYQLEQVLMMSRHNLRAPLADNGSVLSQATKKAWPKWDVPGGQLTTKGGVLEVYMGRYTREWLAQQGLVKEGECPASDDVYAYANSLQRTVATAQFFITGAFPGCDIAISHQDEMGSMDPVFNPVITNDSEEFNKQALTAINGQGEKLALKPAFQRLEKIIDYKNSPACSGKKQCDLSSDNQNKFSAENGKEPNVSGPLKVGNSLVDAFTLQYYEGFPMEQVAWGQIKTPEQWKELAAIKNGYQDTLFTSPVVAREVAAPLVDYIRSMLVDQEKASAPKVTLMVGHDSNIASLLTALDFKPYELPGQNEKTPIGGMVQFQRWHDKKNDRELVKVEYIYQTSSQLRDAEALSLDNPPKRVTLQMAGCPTDANGFCSWDQFTQVLNKSLQGTPLQVTEKAPAVAPAPAEKAVDEKAVVNKTLADKAAADQAAADKAAQAKASAEKAAADKAAADKAAKDKAVADKAAADQAAKDKAAADKATADKATADKAAADKTAADKAKADKAGAESQQDAKPAAQPATN</sequence>
<dbReference type="RefSeq" id="WP_156287648.1">
    <property type="nucleotide sequence ID" value="NZ_CP046509.1"/>
</dbReference>
<dbReference type="Proteomes" id="UP000424752">
    <property type="component" value="Chromosome"/>
</dbReference>
<dbReference type="PANTHER" id="PTHR11567">
    <property type="entry name" value="ACID PHOSPHATASE-RELATED"/>
    <property type="match status" value="1"/>
</dbReference>
<dbReference type="PANTHER" id="PTHR11567:SF135">
    <property type="entry name" value="GLUCOSE-1-PHOSPHATASE"/>
    <property type="match status" value="1"/>
</dbReference>
<dbReference type="GO" id="GO:0008877">
    <property type="term" value="F:glucose-1-phosphatase activity"/>
    <property type="evidence" value="ECO:0007669"/>
    <property type="project" value="UniProtKB-EC"/>
</dbReference>
<dbReference type="GO" id="GO:0030288">
    <property type="term" value="C:outer membrane-bounded periplasmic space"/>
    <property type="evidence" value="ECO:0007669"/>
    <property type="project" value="TreeGrafter"/>
</dbReference>
<evidence type="ECO:0000256" key="3">
    <source>
        <dbReference type="SAM" id="SignalP"/>
    </source>
</evidence>
<dbReference type="SUPFAM" id="SSF53254">
    <property type="entry name" value="Phosphoglycerate mutase-like"/>
    <property type="match status" value="1"/>
</dbReference>
<dbReference type="EC" id="3.1.3.8" evidence="4"/>
<reference evidence="4 5" key="1">
    <citation type="submission" date="2019-12" db="EMBL/GenBank/DDBJ databases">
        <title>Erwinia sp. nov., isolated from droppings of birds in the Qinghai-Tiebt plateau of China.</title>
        <authorList>
            <person name="Ge Y."/>
        </authorList>
    </citation>
    <scope>NUCLEOTIDE SEQUENCE [LARGE SCALE GENOMIC DNA]</scope>
    <source>
        <strain evidence="4 5">J780</strain>
    </source>
</reference>
<dbReference type="InterPro" id="IPR050645">
    <property type="entry name" value="Histidine_acid_phosphatase"/>
</dbReference>
<feature type="signal peptide" evidence="3">
    <location>
        <begin position="1"/>
        <end position="23"/>
    </location>
</feature>
<feature type="compositionally biased region" description="Basic and acidic residues" evidence="2">
    <location>
        <begin position="473"/>
        <end position="531"/>
    </location>
</feature>
<comment type="similarity">
    <text evidence="1">Belongs to the histidine acid phosphatase family.</text>
</comment>
<dbReference type="InterPro" id="IPR029033">
    <property type="entry name" value="His_PPase_superfam"/>
</dbReference>